<protein>
    <submittedName>
        <fullName evidence="3">Uncharacterized protein</fullName>
    </submittedName>
</protein>
<dbReference type="EMBL" id="CADCUT010000225">
    <property type="protein sequence ID" value="CAA9439049.1"/>
    <property type="molecule type" value="Genomic_DNA"/>
</dbReference>
<evidence type="ECO:0000256" key="1">
    <source>
        <dbReference type="SAM" id="MobiDB-lite"/>
    </source>
</evidence>
<evidence type="ECO:0000256" key="2">
    <source>
        <dbReference type="SAM" id="SignalP"/>
    </source>
</evidence>
<gene>
    <name evidence="3" type="ORF">AVDCRST_MAG03-3833</name>
</gene>
<feature type="non-terminal residue" evidence="3">
    <location>
        <position position="230"/>
    </location>
</feature>
<feature type="region of interest" description="Disordered" evidence="1">
    <location>
        <begin position="133"/>
        <end position="156"/>
    </location>
</feature>
<feature type="chain" id="PRO_5026791666" evidence="2">
    <location>
        <begin position="21"/>
        <end position="230"/>
    </location>
</feature>
<sequence length="230" mass="23758">MLLALLWIALVFLLSGPSWAQDAGTEGIPVGTTATGVDTGSTNDPPDLVRIAASDCTVARGASVTLEDGDGTRAEFVDDERGATITAPGRRPQIRATNGGFIGESATFPSTDTSFDTDGDYMVASFEGVTCTGTGDGQRVDEEEADPADDGAKTTNDLRNLSCDELLVLFRGESSSGQQYEDAAVFADSEVRARVEVCLENEIVKGTAADGDLPDTGGLSLIGLAVLGVA</sequence>
<organism evidence="3">
    <name type="scientific">uncultured Rubrobacteraceae bacterium</name>
    <dbReference type="NCBI Taxonomy" id="349277"/>
    <lineage>
        <taxon>Bacteria</taxon>
        <taxon>Bacillati</taxon>
        <taxon>Actinomycetota</taxon>
        <taxon>Rubrobacteria</taxon>
        <taxon>Rubrobacterales</taxon>
        <taxon>Rubrobacteraceae</taxon>
        <taxon>environmental samples</taxon>
    </lineage>
</organism>
<reference evidence="3" key="1">
    <citation type="submission" date="2020-02" db="EMBL/GenBank/DDBJ databases">
        <authorList>
            <person name="Meier V. D."/>
        </authorList>
    </citation>
    <scope>NUCLEOTIDE SEQUENCE</scope>
    <source>
        <strain evidence="3">AVDCRST_MAG03</strain>
    </source>
</reference>
<feature type="signal peptide" evidence="2">
    <location>
        <begin position="1"/>
        <end position="20"/>
    </location>
</feature>
<evidence type="ECO:0000313" key="3">
    <source>
        <dbReference type="EMBL" id="CAA9439049.1"/>
    </source>
</evidence>
<name>A0A6J4QBD3_9ACTN</name>
<proteinExistence type="predicted"/>
<accession>A0A6J4QBD3</accession>
<dbReference type="AlphaFoldDB" id="A0A6J4QBD3"/>
<keyword evidence="2" id="KW-0732">Signal</keyword>